<evidence type="ECO:0000256" key="1">
    <source>
        <dbReference type="SAM" id="Phobius"/>
    </source>
</evidence>
<keyword evidence="1" id="KW-0812">Transmembrane</keyword>
<keyword evidence="1" id="KW-1133">Transmembrane helix</keyword>
<dbReference type="GeneTree" id="ENSGT00910000148774"/>
<organism evidence="2 3">
    <name type="scientific">Aotus nancymaae</name>
    <name type="common">Ma's night monkey</name>
    <dbReference type="NCBI Taxonomy" id="37293"/>
    <lineage>
        <taxon>Eukaryota</taxon>
        <taxon>Metazoa</taxon>
        <taxon>Chordata</taxon>
        <taxon>Craniata</taxon>
        <taxon>Vertebrata</taxon>
        <taxon>Euteleostomi</taxon>
        <taxon>Mammalia</taxon>
        <taxon>Eutheria</taxon>
        <taxon>Euarchontoglires</taxon>
        <taxon>Primates</taxon>
        <taxon>Haplorrhini</taxon>
        <taxon>Platyrrhini</taxon>
        <taxon>Aotidae</taxon>
        <taxon>Aotus</taxon>
    </lineage>
</organism>
<dbReference type="AlphaFoldDB" id="A0A2K5DTI2"/>
<protein>
    <submittedName>
        <fullName evidence="2">Uncharacterized protein</fullName>
    </submittedName>
</protein>
<dbReference type="Proteomes" id="UP000233020">
    <property type="component" value="Unplaced"/>
</dbReference>
<evidence type="ECO:0000313" key="2">
    <source>
        <dbReference type="Ensembl" id="ENSANAP00000024212.1"/>
    </source>
</evidence>
<name>A0A2K5DTI2_AOTNA</name>
<dbReference type="OMA" id="LNTMSLC"/>
<sequence>MNYAYLFVVIEILNTMSLCLMSYSYLLILLGTVMIIYNLLLDSLVLSHVVSFNPPVFHPLLLFHS</sequence>
<proteinExistence type="predicted"/>
<accession>A0A2K5DTI2</accession>
<feature type="transmembrane region" description="Helical" evidence="1">
    <location>
        <begin position="20"/>
        <end position="41"/>
    </location>
</feature>
<evidence type="ECO:0000313" key="3">
    <source>
        <dbReference type="Proteomes" id="UP000233020"/>
    </source>
</evidence>
<reference evidence="2" key="1">
    <citation type="submission" date="2025-08" db="UniProtKB">
        <authorList>
            <consortium name="Ensembl"/>
        </authorList>
    </citation>
    <scope>IDENTIFICATION</scope>
</reference>
<reference evidence="2" key="2">
    <citation type="submission" date="2025-09" db="UniProtKB">
        <authorList>
            <consortium name="Ensembl"/>
        </authorList>
    </citation>
    <scope>IDENTIFICATION</scope>
</reference>
<keyword evidence="3" id="KW-1185">Reference proteome</keyword>
<dbReference type="Ensembl" id="ENSANAT00000042131.1">
    <property type="protein sequence ID" value="ENSANAP00000024212.1"/>
    <property type="gene ID" value="ENSANAG00000029841.1"/>
</dbReference>
<keyword evidence="1" id="KW-0472">Membrane</keyword>